<dbReference type="Proteomes" id="UP000267585">
    <property type="component" value="Unassembled WGS sequence"/>
</dbReference>
<gene>
    <name evidence="2" type="ORF">EHW67_08625</name>
</gene>
<dbReference type="AlphaFoldDB" id="A0A3S0AEW6"/>
<dbReference type="InterPro" id="IPR032506">
    <property type="entry name" value="SGSH_C"/>
</dbReference>
<dbReference type="Pfam" id="PF16347">
    <property type="entry name" value="SGSH_C"/>
    <property type="match status" value="1"/>
</dbReference>
<proteinExistence type="predicted"/>
<sequence length="108" mass="12437">MTGVEVPEYVDGISFLPTLLGSTEKQETQDYLYWEFHEMGGKQALRIGNWKAVKNEVFKDRDDSIELYDLQLDILEENNVADDNPLIVEKMEELFEAARTPSGLFSFN</sequence>
<keyword evidence="3" id="KW-1185">Reference proteome</keyword>
<dbReference type="InterPro" id="IPR017850">
    <property type="entry name" value="Alkaline_phosphatase_core_sf"/>
</dbReference>
<evidence type="ECO:0000313" key="2">
    <source>
        <dbReference type="EMBL" id="RTE53988.1"/>
    </source>
</evidence>
<dbReference type="SUPFAM" id="SSF53649">
    <property type="entry name" value="Alkaline phosphatase-like"/>
    <property type="match status" value="1"/>
</dbReference>
<feature type="domain" description="N-sulphoglucosamine sulphohydrolase C-terminal" evidence="1">
    <location>
        <begin position="1"/>
        <end position="85"/>
    </location>
</feature>
<reference evidence="2 3" key="1">
    <citation type="submission" date="2018-11" db="EMBL/GenBank/DDBJ databases">
        <title>Arenibacter aquaticus sp.nov., a marine bacterium isolated from surface seawater in the South China Sea.</title>
        <authorList>
            <person name="Guo J."/>
            <person name="Sun J."/>
        </authorList>
    </citation>
    <scope>NUCLEOTIDE SEQUENCE [LARGE SCALE GENOMIC DNA]</scope>
    <source>
        <strain evidence="2 3">GUO666</strain>
    </source>
</reference>
<dbReference type="InterPro" id="IPR052701">
    <property type="entry name" value="GAG_Ulvan_Degrading_Sulfatases"/>
</dbReference>
<dbReference type="EMBL" id="RQPJ01000003">
    <property type="protein sequence ID" value="RTE53988.1"/>
    <property type="molecule type" value="Genomic_DNA"/>
</dbReference>
<evidence type="ECO:0000313" key="3">
    <source>
        <dbReference type="Proteomes" id="UP000267585"/>
    </source>
</evidence>
<dbReference type="PANTHER" id="PTHR43751:SF3">
    <property type="entry name" value="SULFATASE N-TERMINAL DOMAIN-CONTAINING PROTEIN"/>
    <property type="match status" value="1"/>
</dbReference>
<name>A0A3S0AEW6_9FLAO</name>
<comment type="caution">
    <text evidence="2">The sequence shown here is derived from an EMBL/GenBank/DDBJ whole genome shotgun (WGS) entry which is preliminary data.</text>
</comment>
<accession>A0A3S0AEW6</accession>
<organism evidence="2 3">
    <name type="scientific">Arenibacter aquaticus</name>
    <dbReference type="NCBI Taxonomy" id="2489054"/>
    <lineage>
        <taxon>Bacteria</taxon>
        <taxon>Pseudomonadati</taxon>
        <taxon>Bacteroidota</taxon>
        <taxon>Flavobacteriia</taxon>
        <taxon>Flavobacteriales</taxon>
        <taxon>Flavobacteriaceae</taxon>
        <taxon>Arenibacter</taxon>
    </lineage>
</organism>
<protein>
    <submittedName>
        <fullName evidence="2">DUF4976 domain-containing protein</fullName>
    </submittedName>
</protein>
<evidence type="ECO:0000259" key="1">
    <source>
        <dbReference type="Pfam" id="PF16347"/>
    </source>
</evidence>
<dbReference type="Gene3D" id="3.40.720.10">
    <property type="entry name" value="Alkaline Phosphatase, subunit A"/>
    <property type="match status" value="1"/>
</dbReference>
<dbReference type="OrthoDB" id="9765065at2"/>
<dbReference type="PANTHER" id="PTHR43751">
    <property type="entry name" value="SULFATASE"/>
    <property type="match status" value="1"/>
</dbReference>